<name>A0A2M9Q4Q4_9BACI</name>
<dbReference type="AlphaFoldDB" id="A0A2M9Q4Q4"/>
<dbReference type="EMBL" id="PHQY01000646">
    <property type="protein sequence ID" value="PJO43059.1"/>
    <property type="molecule type" value="Genomic_DNA"/>
</dbReference>
<sequence length="85" mass="9464">METYTDKVLEFGHAKVILIKELLLEEKLKDFMDYLFRRGDIPSIAYIGAARGSAEDVLRTLPKGEAVVASPLIKFFGETGNDSTL</sequence>
<proteinExistence type="predicted"/>
<reference evidence="2 3" key="1">
    <citation type="submission" date="2017-11" db="EMBL/GenBank/DDBJ databases">
        <title>Bacterial isolate from king chilli rhizosphere.</title>
        <authorList>
            <person name="Takhelmayum P."/>
            <person name="Sarangthem I."/>
        </authorList>
    </citation>
    <scope>NUCLEOTIDE SEQUENCE [LARGE SCALE GENOMIC DNA]</scope>
    <source>
        <strain evidence="3">t26</strain>
    </source>
</reference>
<evidence type="ECO:0000313" key="2">
    <source>
        <dbReference type="EMBL" id="PJO43059.1"/>
    </source>
</evidence>
<dbReference type="Pfam" id="PF25198">
    <property type="entry name" value="Spore_GerAC_N"/>
    <property type="match status" value="1"/>
</dbReference>
<feature type="domain" description="Spore germination protein N-terminal" evidence="1">
    <location>
        <begin position="1"/>
        <end position="79"/>
    </location>
</feature>
<evidence type="ECO:0000313" key="3">
    <source>
        <dbReference type="Proteomes" id="UP000232101"/>
    </source>
</evidence>
<evidence type="ECO:0000259" key="1">
    <source>
        <dbReference type="Pfam" id="PF25198"/>
    </source>
</evidence>
<accession>A0A2M9Q4Q4</accession>
<protein>
    <recommendedName>
        <fullName evidence="1">Spore germination protein N-terminal domain-containing protein</fullName>
    </recommendedName>
</protein>
<comment type="caution">
    <text evidence="2">The sequence shown here is derived from an EMBL/GenBank/DDBJ whole genome shotgun (WGS) entry which is preliminary data.</text>
</comment>
<organism evidence="2 3">
    <name type="scientific">Lysinibacillus xylanilyticus</name>
    <dbReference type="NCBI Taxonomy" id="582475"/>
    <lineage>
        <taxon>Bacteria</taxon>
        <taxon>Bacillati</taxon>
        <taxon>Bacillota</taxon>
        <taxon>Bacilli</taxon>
        <taxon>Bacillales</taxon>
        <taxon>Bacillaceae</taxon>
        <taxon>Lysinibacillus</taxon>
    </lineage>
</organism>
<gene>
    <name evidence="2" type="ORF">CWD94_14950</name>
</gene>
<dbReference type="Proteomes" id="UP000232101">
    <property type="component" value="Unassembled WGS sequence"/>
</dbReference>
<dbReference type="InterPro" id="IPR057336">
    <property type="entry name" value="GerAC_N"/>
</dbReference>